<accession>A0A6A6FWS3</accession>
<organism evidence="1 2">
    <name type="scientific">Cercospora zeae-maydis SCOH1-5</name>
    <dbReference type="NCBI Taxonomy" id="717836"/>
    <lineage>
        <taxon>Eukaryota</taxon>
        <taxon>Fungi</taxon>
        <taxon>Dikarya</taxon>
        <taxon>Ascomycota</taxon>
        <taxon>Pezizomycotina</taxon>
        <taxon>Dothideomycetes</taxon>
        <taxon>Dothideomycetidae</taxon>
        <taxon>Mycosphaerellales</taxon>
        <taxon>Mycosphaerellaceae</taxon>
        <taxon>Cercospora</taxon>
    </lineage>
</organism>
<reference evidence="1" key="1">
    <citation type="journal article" date="2020" name="Stud. Mycol.">
        <title>101 Dothideomycetes genomes: a test case for predicting lifestyles and emergence of pathogens.</title>
        <authorList>
            <person name="Haridas S."/>
            <person name="Albert R."/>
            <person name="Binder M."/>
            <person name="Bloem J."/>
            <person name="Labutti K."/>
            <person name="Salamov A."/>
            <person name="Andreopoulos B."/>
            <person name="Baker S."/>
            <person name="Barry K."/>
            <person name="Bills G."/>
            <person name="Bluhm B."/>
            <person name="Cannon C."/>
            <person name="Castanera R."/>
            <person name="Culley D."/>
            <person name="Daum C."/>
            <person name="Ezra D."/>
            <person name="Gonzalez J."/>
            <person name="Henrissat B."/>
            <person name="Kuo A."/>
            <person name="Liang C."/>
            <person name="Lipzen A."/>
            <person name="Lutzoni F."/>
            <person name="Magnuson J."/>
            <person name="Mondo S."/>
            <person name="Nolan M."/>
            <person name="Ohm R."/>
            <person name="Pangilinan J."/>
            <person name="Park H.-J."/>
            <person name="Ramirez L."/>
            <person name="Alfaro M."/>
            <person name="Sun H."/>
            <person name="Tritt A."/>
            <person name="Yoshinaga Y."/>
            <person name="Zwiers L.-H."/>
            <person name="Turgeon B."/>
            <person name="Goodwin S."/>
            <person name="Spatafora J."/>
            <person name="Crous P."/>
            <person name="Grigoriev I."/>
        </authorList>
    </citation>
    <scope>NUCLEOTIDE SEQUENCE</scope>
    <source>
        <strain evidence="1">SCOH1-5</strain>
    </source>
</reference>
<sequence>MSTGRSERCEEPEDHQAETRIRHTPFATAERTSSSIDTPQTISTNLSPNVLSLRTTPDSHSIEDALASYSSRQTAFHLLPPTQICDEKVIRHDHTVAQHFESQSSQLARDLDTVNTIDHHHLPSKKTLIHHRELIGLNLISNLTRIRFERADITIKFSDAENALEGERSDPEIVDFGPKHLVTSSSGSTSSTHHGTEEKREWHLSANLPAIPLGSIPGLGFSAGISRSYEKRYASSVEAASVPSHGHVVPDTARFWIREDGKQREGLPLEFDCAVIVTYAAPASFRATVSVKAGAVFDMLAQPWSEAEPVLFQHGVELGEEIGKATMGSVDFATLDARDWGELIGADCLLEAGKR</sequence>
<evidence type="ECO:0000313" key="2">
    <source>
        <dbReference type="Proteomes" id="UP000799539"/>
    </source>
</evidence>
<proteinExistence type="predicted"/>
<name>A0A6A6FWS3_9PEZI</name>
<keyword evidence="2" id="KW-1185">Reference proteome</keyword>
<dbReference type="EMBL" id="ML992662">
    <property type="protein sequence ID" value="KAF2217851.1"/>
    <property type="molecule type" value="Genomic_DNA"/>
</dbReference>
<dbReference type="Proteomes" id="UP000799539">
    <property type="component" value="Unassembled WGS sequence"/>
</dbReference>
<protein>
    <submittedName>
        <fullName evidence="1">Uncharacterized protein</fullName>
    </submittedName>
</protein>
<evidence type="ECO:0000313" key="1">
    <source>
        <dbReference type="EMBL" id="KAF2217851.1"/>
    </source>
</evidence>
<dbReference type="AlphaFoldDB" id="A0A6A6FWS3"/>
<gene>
    <name evidence="1" type="ORF">CERZMDRAFT_80514</name>
</gene>
<dbReference type="OrthoDB" id="3628182at2759"/>